<feature type="transmembrane region" description="Helical" evidence="1">
    <location>
        <begin position="44"/>
        <end position="63"/>
    </location>
</feature>
<keyword evidence="1" id="KW-0472">Membrane</keyword>
<name>A0A934HZQ7_9CLOT</name>
<evidence type="ECO:0000313" key="4">
    <source>
        <dbReference type="Proteomes" id="UP000622687"/>
    </source>
</evidence>
<dbReference type="GO" id="GO:0080120">
    <property type="term" value="P:CAAX-box protein maturation"/>
    <property type="evidence" value="ECO:0007669"/>
    <property type="project" value="UniProtKB-ARBA"/>
</dbReference>
<protein>
    <submittedName>
        <fullName evidence="3">CPBP family intramembrane metalloprotease</fullName>
    </submittedName>
</protein>
<dbReference type="PANTHER" id="PTHR43592:SF15">
    <property type="entry name" value="CAAX AMINO TERMINAL PROTEASE FAMILY PROTEIN"/>
    <property type="match status" value="1"/>
</dbReference>
<feature type="transmembrane region" description="Helical" evidence="1">
    <location>
        <begin position="173"/>
        <end position="204"/>
    </location>
</feature>
<keyword evidence="3" id="KW-0645">Protease</keyword>
<dbReference type="PANTHER" id="PTHR43592">
    <property type="entry name" value="CAAX AMINO TERMINAL PROTEASE"/>
    <property type="match status" value="1"/>
</dbReference>
<evidence type="ECO:0000313" key="3">
    <source>
        <dbReference type="EMBL" id="MBI6872456.1"/>
    </source>
</evidence>
<dbReference type="InterPro" id="IPR003675">
    <property type="entry name" value="Rce1/LyrA-like_dom"/>
</dbReference>
<dbReference type="GO" id="GO:0004175">
    <property type="term" value="F:endopeptidase activity"/>
    <property type="evidence" value="ECO:0007669"/>
    <property type="project" value="UniProtKB-ARBA"/>
</dbReference>
<accession>A0A934HZQ7</accession>
<dbReference type="Proteomes" id="UP000622687">
    <property type="component" value="Unassembled WGS sequence"/>
</dbReference>
<evidence type="ECO:0000256" key="1">
    <source>
        <dbReference type="SAM" id="Phobius"/>
    </source>
</evidence>
<keyword evidence="3" id="KW-0482">Metalloprotease</keyword>
<feature type="transmembrane region" description="Helical" evidence="1">
    <location>
        <begin position="83"/>
        <end position="110"/>
    </location>
</feature>
<evidence type="ECO:0000259" key="2">
    <source>
        <dbReference type="Pfam" id="PF02517"/>
    </source>
</evidence>
<feature type="domain" description="CAAX prenyl protease 2/Lysostaphin resistance protein A-like" evidence="2">
    <location>
        <begin position="136"/>
        <end position="222"/>
    </location>
</feature>
<feature type="transmembrane region" description="Helical" evidence="1">
    <location>
        <begin position="130"/>
        <end position="152"/>
    </location>
</feature>
<comment type="caution">
    <text evidence="3">The sequence shown here is derived from an EMBL/GenBank/DDBJ whole genome shotgun (WGS) entry which is preliminary data.</text>
</comment>
<dbReference type="EMBL" id="JAEEGB010000006">
    <property type="protein sequence ID" value="MBI6872456.1"/>
    <property type="molecule type" value="Genomic_DNA"/>
</dbReference>
<dbReference type="GO" id="GO:0008237">
    <property type="term" value="F:metallopeptidase activity"/>
    <property type="evidence" value="ECO:0007669"/>
    <property type="project" value="UniProtKB-KW"/>
</dbReference>
<reference evidence="3" key="1">
    <citation type="submission" date="2020-12" db="EMBL/GenBank/DDBJ databases">
        <title>Clostridium thailandense sp. nov., a novel acetogenic bacterium isolated from peat land soil in Thailand.</title>
        <authorList>
            <person name="Chaikitkaew S."/>
            <person name="Birkeland N.K."/>
        </authorList>
    </citation>
    <scope>NUCLEOTIDE SEQUENCE</scope>
    <source>
        <strain evidence="3">DSM 17425</strain>
    </source>
</reference>
<keyword evidence="1" id="KW-1133">Transmembrane helix</keyword>
<dbReference type="AlphaFoldDB" id="A0A934HZQ7"/>
<proteinExistence type="predicted"/>
<keyword evidence="3" id="KW-0378">Hydrolase</keyword>
<feature type="transmembrane region" description="Helical" evidence="1">
    <location>
        <begin position="14"/>
        <end position="32"/>
    </location>
</feature>
<organism evidence="3 4">
    <name type="scientific">Clostridium aciditolerans</name>
    <dbReference type="NCBI Taxonomy" id="339861"/>
    <lineage>
        <taxon>Bacteria</taxon>
        <taxon>Bacillati</taxon>
        <taxon>Bacillota</taxon>
        <taxon>Clostridia</taxon>
        <taxon>Eubacteriales</taxon>
        <taxon>Clostridiaceae</taxon>
        <taxon>Clostridium</taxon>
    </lineage>
</organism>
<dbReference type="Pfam" id="PF02517">
    <property type="entry name" value="Rce1-like"/>
    <property type="match status" value="1"/>
</dbReference>
<feature type="transmembrane region" description="Helical" evidence="1">
    <location>
        <begin position="244"/>
        <end position="262"/>
    </location>
</feature>
<gene>
    <name evidence="3" type="ORF">I6U51_07000</name>
</gene>
<dbReference type="RefSeq" id="WP_211141954.1">
    <property type="nucleotide sequence ID" value="NZ_JAEEGB010000006.1"/>
</dbReference>
<keyword evidence="4" id="KW-1185">Reference proteome</keyword>
<keyword evidence="1" id="KW-0812">Transmembrane</keyword>
<sequence length="280" mass="31735">MNLSLFKEIKTRHLFLKMFYITILSIVILILYKKVFNGTLRDDHIEFFAAVITSLFFILVLQFMKQNKITLNQLIGKPSSKKFILEVPLTWIITTIGGIGAMLSVIFMVYSANPNLLNSVNSNFASKPAIYTTPFTVIIGFIYGVIIAPITEELTFRGILLNRFHNKYGVTKAVIYSSLIFMIVHTKVNPLLFFLGVSCSILAFKYNSLIPSILLHAVNNFIVHLRDLMTPSNSSSTGTFDPNLGIFILGVVLLSIYLLYIYKNRPKRKLFNTSNNCIKI</sequence>